<dbReference type="EMBL" id="BAAAEO010000003">
    <property type="protein sequence ID" value="GAA0555618.1"/>
    <property type="molecule type" value="Genomic_DNA"/>
</dbReference>
<evidence type="ECO:0000256" key="2">
    <source>
        <dbReference type="SAM" id="Phobius"/>
    </source>
</evidence>
<organism evidence="3 4">
    <name type="scientific">Rheinheimera aquimaris</name>
    <dbReference type="NCBI Taxonomy" id="412437"/>
    <lineage>
        <taxon>Bacteria</taxon>
        <taxon>Pseudomonadati</taxon>
        <taxon>Pseudomonadota</taxon>
        <taxon>Gammaproteobacteria</taxon>
        <taxon>Chromatiales</taxon>
        <taxon>Chromatiaceae</taxon>
        <taxon>Rheinheimera</taxon>
    </lineage>
</organism>
<keyword evidence="4" id="KW-1185">Reference proteome</keyword>
<dbReference type="PANTHER" id="PTHR35813">
    <property type="entry name" value="INNER MEMBRANE PROTEIN YBAN"/>
    <property type="match status" value="1"/>
</dbReference>
<dbReference type="PIRSF" id="PIRSF016789">
    <property type="entry name" value="DUF454"/>
    <property type="match status" value="1"/>
</dbReference>
<keyword evidence="2" id="KW-0812">Transmembrane</keyword>
<sequence length="130" mass="14384">MWHLTRILLWRALAVVSLLLGLIGIPLPGLPTVPFVLLSAWAAGKGWPALEQRLLTHPKYGPALVQWRSHGIVSRRAKLLASAMMLASAIALQFSAAPFWLKLLLPLFLSAVAVWLWRRPEAIKALPAQQ</sequence>
<dbReference type="Pfam" id="PF04304">
    <property type="entry name" value="DUF454"/>
    <property type="match status" value="1"/>
</dbReference>
<name>A0ABP3P118_9GAMM</name>
<keyword evidence="1" id="KW-0997">Cell inner membrane</keyword>
<comment type="subcellular location">
    <subcellularLocation>
        <location evidence="1">Cell inner membrane</location>
        <topology evidence="1">Multi-pass membrane protein</topology>
    </subcellularLocation>
</comment>
<feature type="transmembrane region" description="Helical" evidence="2">
    <location>
        <begin position="7"/>
        <end position="27"/>
    </location>
</feature>
<evidence type="ECO:0000256" key="1">
    <source>
        <dbReference type="PIRNR" id="PIRNR016789"/>
    </source>
</evidence>
<dbReference type="InterPro" id="IPR007401">
    <property type="entry name" value="DUF454"/>
</dbReference>
<dbReference type="PANTHER" id="PTHR35813:SF1">
    <property type="entry name" value="INNER MEMBRANE PROTEIN YBAN"/>
    <property type="match status" value="1"/>
</dbReference>
<protein>
    <recommendedName>
        <fullName evidence="1">Inner membrane protein</fullName>
    </recommendedName>
</protein>
<feature type="transmembrane region" description="Helical" evidence="2">
    <location>
        <begin position="100"/>
        <end position="117"/>
    </location>
</feature>
<accession>A0ABP3P118</accession>
<evidence type="ECO:0000313" key="4">
    <source>
        <dbReference type="Proteomes" id="UP001501169"/>
    </source>
</evidence>
<keyword evidence="1 2" id="KW-0472">Membrane</keyword>
<evidence type="ECO:0000313" key="3">
    <source>
        <dbReference type="EMBL" id="GAA0555618.1"/>
    </source>
</evidence>
<keyword evidence="1" id="KW-1003">Cell membrane</keyword>
<reference evidence="4" key="1">
    <citation type="journal article" date="2019" name="Int. J. Syst. Evol. Microbiol.">
        <title>The Global Catalogue of Microorganisms (GCM) 10K type strain sequencing project: providing services to taxonomists for standard genome sequencing and annotation.</title>
        <authorList>
            <consortium name="The Broad Institute Genomics Platform"/>
            <consortium name="The Broad Institute Genome Sequencing Center for Infectious Disease"/>
            <person name="Wu L."/>
            <person name="Ma J."/>
        </authorList>
    </citation>
    <scope>NUCLEOTIDE SEQUENCE [LARGE SCALE GENOMIC DNA]</scope>
    <source>
        <strain evidence="4">JCM 14331</strain>
    </source>
</reference>
<dbReference type="RefSeq" id="WP_226766783.1">
    <property type="nucleotide sequence ID" value="NZ_BAAAEO010000003.1"/>
</dbReference>
<gene>
    <name evidence="3" type="ORF">GCM10009098_24420</name>
</gene>
<keyword evidence="2" id="KW-1133">Transmembrane helix</keyword>
<proteinExistence type="predicted"/>
<comment type="caution">
    <text evidence="3">The sequence shown here is derived from an EMBL/GenBank/DDBJ whole genome shotgun (WGS) entry which is preliminary data.</text>
</comment>
<dbReference type="Proteomes" id="UP001501169">
    <property type="component" value="Unassembled WGS sequence"/>
</dbReference>